<feature type="region of interest" description="Disordered" evidence="2">
    <location>
        <begin position="270"/>
        <end position="340"/>
    </location>
</feature>
<protein>
    <submittedName>
        <fullName evidence="3">Uncharacterized protein</fullName>
    </submittedName>
</protein>
<accession>A0AAE1N9Y1</accession>
<feature type="region of interest" description="Disordered" evidence="2">
    <location>
        <begin position="28"/>
        <end position="57"/>
    </location>
</feature>
<feature type="region of interest" description="Disordered" evidence="2">
    <location>
        <begin position="362"/>
        <end position="395"/>
    </location>
</feature>
<keyword evidence="1" id="KW-0175">Coiled coil</keyword>
<sequence length="504" mass="56088">MNALELQVWDNAAFDSDEVPIKASWSSSLDPVFENPSESPDSERSKENLSPVTVNSSVSVKSSIAIKPLHSNGVLGNSLRKPSKVLAKKKTWEQDDERKIDAEIQEIEIEIKRLSSRLEALRLEKAERIAKTTVEKRRRVVPAKFMEAKQSVKKIEETPLSSCVKSKVNRRGLSLGPSEIFAEAKYRPPGKVEMTPGTATQSVKKKIEEPLLSSSVKSKFNRRGMSLGPSEIFATARFRLPGKLETTPSTATQSRRQSCFLQLQDIEKSKSAINERRKSMTVSPKSRKNASKIESQKQAATTTAGSKKLVKKESSLIQPRKLFKDGEKEKSVSTKKPLKPGRVVASRYNMVSSNQSFGTAIEAARKRSLPENEKEDCGKKARGSDGITEGGRTKKRWEIPPEIALYRRKGEEKEEEVEKEETTLLTTDLLPKIKTTRWVDESPRGSGPAKRVAELKGKKKSYFCPDNVDGDEEEEDGVAGSAVCEALNFAEQESDDNDEAEDET</sequence>
<feature type="coiled-coil region" evidence="1">
    <location>
        <begin position="97"/>
        <end position="131"/>
    </location>
</feature>
<evidence type="ECO:0000313" key="4">
    <source>
        <dbReference type="Proteomes" id="UP001293593"/>
    </source>
</evidence>
<feature type="compositionally biased region" description="Basic and acidic residues" evidence="2">
    <location>
        <begin position="322"/>
        <end position="332"/>
    </location>
</feature>
<dbReference type="PANTHER" id="PTHR36386:SF1">
    <property type="entry name" value="OS06G0683900 PROTEIN"/>
    <property type="match status" value="1"/>
</dbReference>
<dbReference type="PANTHER" id="PTHR36386">
    <property type="entry name" value="OS06G0683900 PROTEIN"/>
    <property type="match status" value="1"/>
</dbReference>
<dbReference type="EMBL" id="JAWXYG010000001">
    <property type="protein sequence ID" value="KAK4285314.1"/>
    <property type="molecule type" value="Genomic_DNA"/>
</dbReference>
<comment type="caution">
    <text evidence="3">The sequence shown here is derived from an EMBL/GenBank/DDBJ whole genome shotgun (WGS) entry which is preliminary data.</text>
</comment>
<feature type="region of interest" description="Disordered" evidence="2">
    <location>
        <begin position="187"/>
        <end position="206"/>
    </location>
</feature>
<feature type="compositionally biased region" description="Acidic residues" evidence="2">
    <location>
        <begin position="468"/>
        <end position="477"/>
    </location>
</feature>
<reference evidence="3" key="1">
    <citation type="submission" date="2023-10" db="EMBL/GenBank/DDBJ databases">
        <title>Chromosome-level genome of the transformable northern wattle, Acacia crassicarpa.</title>
        <authorList>
            <person name="Massaro I."/>
            <person name="Sinha N.R."/>
            <person name="Poethig S."/>
            <person name="Leichty A.R."/>
        </authorList>
    </citation>
    <scope>NUCLEOTIDE SEQUENCE</scope>
    <source>
        <strain evidence="3">Acra3RX</strain>
        <tissue evidence="3">Leaf</tissue>
    </source>
</reference>
<evidence type="ECO:0000256" key="1">
    <source>
        <dbReference type="SAM" id="Coils"/>
    </source>
</evidence>
<keyword evidence="4" id="KW-1185">Reference proteome</keyword>
<feature type="region of interest" description="Disordered" evidence="2">
    <location>
        <begin position="461"/>
        <end position="481"/>
    </location>
</feature>
<feature type="compositionally biased region" description="Polar residues" evidence="2">
    <location>
        <begin position="292"/>
        <end position="305"/>
    </location>
</feature>
<evidence type="ECO:0000256" key="2">
    <source>
        <dbReference type="SAM" id="MobiDB-lite"/>
    </source>
</evidence>
<feature type="compositionally biased region" description="Basic and acidic residues" evidence="2">
    <location>
        <begin position="363"/>
        <end position="383"/>
    </location>
</feature>
<dbReference type="Proteomes" id="UP001293593">
    <property type="component" value="Unassembled WGS sequence"/>
</dbReference>
<dbReference type="AlphaFoldDB" id="A0AAE1N9Y1"/>
<name>A0AAE1N9Y1_9FABA</name>
<evidence type="ECO:0000313" key="3">
    <source>
        <dbReference type="EMBL" id="KAK4285314.1"/>
    </source>
</evidence>
<gene>
    <name evidence="3" type="ORF">QN277_002027</name>
</gene>
<organism evidence="3 4">
    <name type="scientific">Acacia crassicarpa</name>
    <name type="common">northern wattle</name>
    <dbReference type="NCBI Taxonomy" id="499986"/>
    <lineage>
        <taxon>Eukaryota</taxon>
        <taxon>Viridiplantae</taxon>
        <taxon>Streptophyta</taxon>
        <taxon>Embryophyta</taxon>
        <taxon>Tracheophyta</taxon>
        <taxon>Spermatophyta</taxon>
        <taxon>Magnoliopsida</taxon>
        <taxon>eudicotyledons</taxon>
        <taxon>Gunneridae</taxon>
        <taxon>Pentapetalae</taxon>
        <taxon>rosids</taxon>
        <taxon>fabids</taxon>
        <taxon>Fabales</taxon>
        <taxon>Fabaceae</taxon>
        <taxon>Caesalpinioideae</taxon>
        <taxon>mimosoid clade</taxon>
        <taxon>Acacieae</taxon>
        <taxon>Acacia</taxon>
    </lineage>
</organism>
<proteinExistence type="predicted"/>